<dbReference type="AlphaFoldDB" id="A0ABD6EJ16"/>
<organism evidence="2 3">
    <name type="scientific">Gnathostoma spinigerum</name>
    <dbReference type="NCBI Taxonomy" id="75299"/>
    <lineage>
        <taxon>Eukaryota</taxon>
        <taxon>Metazoa</taxon>
        <taxon>Ecdysozoa</taxon>
        <taxon>Nematoda</taxon>
        <taxon>Chromadorea</taxon>
        <taxon>Rhabditida</taxon>
        <taxon>Spirurina</taxon>
        <taxon>Gnathostomatomorpha</taxon>
        <taxon>Gnathostomatoidea</taxon>
        <taxon>Gnathostomatidae</taxon>
        <taxon>Gnathostoma</taxon>
    </lineage>
</organism>
<name>A0ABD6EJ16_9BILA</name>
<dbReference type="Proteomes" id="UP001608902">
    <property type="component" value="Unassembled WGS sequence"/>
</dbReference>
<keyword evidence="3" id="KW-1185">Reference proteome</keyword>
<evidence type="ECO:0000313" key="2">
    <source>
        <dbReference type="EMBL" id="MFH4979964.1"/>
    </source>
</evidence>
<comment type="caution">
    <text evidence="2">The sequence shown here is derived from an EMBL/GenBank/DDBJ whole genome shotgun (WGS) entry which is preliminary data.</text>
</comment>
<protein>
    <recommendedName>
        <fullName evidence="4">ATP synthase F0 subunit 8</fullName>
    </recommendedName>
</protein>
<feature type="transmembrane region" description="Helical" evidence="1">
    <location>
        <begin position="61"/>
        <end position="83"/>
    </location>
</feature>
<accession>A0ABD6EJ16</accession>
<keyword evidence="1" id="KW-1133">Transmembrane helix</keyword>
<evidence type="ECO:0000313" key="3">
    <source>
        <dbReference type="Proteomes" id="UP001608902"/>
    </source>
</evidence>
<gene>
    <name evidence="2" type="ORF">AB6A40_006673</name>
</gene>
<reference evidence="2 3" key="1">
    <citation type="submission" date="2024-08" db="EMBL/GenBank/DDBJ databases">
        <title>Gnathostoma spinigerum genome.</title>
        <authorList>
            <person name="Gonzalez-Bertolin B."/>
            <person name="Monzon S."/>
            <person name="Zaballos A."/>
            <person name="Jimenez P."/>
            <person name="Dekumyoy P."/>
            <person name="Varona S."/>
            <person name="Cuesta I."/>
            <person name="Sumanam S."/>
            <person name="Adisakwattana P."/>
            <person name="Gasser R.B."/>
            <person name="Hernandez-Gonzalez A."/>
            <person name="Young N.D."/>
            <person name="Perteguer M.J."/>
        </authorList>
    </citation>
    <scope>NUCLEOTIDE SEQUENCE [LARGE SCALE GENOMIC DNA]</scope>
    <source>
        <strain evidence="2">AL3</strain>
        <tissue evidence="2">Liver</tissue>
    </source>
</reference>
<proteinExistence type="predicted"/>
<sequence>MPSRLLDAAKYVAETVKGATIVLFSPNAPIPPSKLVPFMPARPWTAQEWFRMWSWRYCWKYLPIFRFYIYSAIIVYGIFKFVLPIKPRHRIMHSEMYKNSHHHEVEFWYGIRQKIQDKLYFEKYNPLKKEGEVVPSAH</sequence>
<evidence type="ECO:0000256" key="1">
    <source>
        <dbReference type="SAM" id="Phobius"/>
    </source>
</evidence>
<evidence type="ECO:0008006" key="4">
    <source>
        <dbReference type="Google" id="ProtNLM"/>
    </source>
</evidence>
<dbReference type="EMBL" id="JBGFUD010004875">
    <property type="protein sequence ID" value="MFH4979964.1"/>
    <property type="molecule type" value="Genomic_DNA"/>
</dbReference>
<keyword evidence="1" id="KW-0812">Transmembrane</keyword>
<keyword evidence="1" id="KW-0472">Membrane</keyword>